<feature type="compositionally biased region" description="Basic and acidic residues" evidence="1">
    <location>
        <begin position="307"/>
        <end position="320"/>
    </location>
</feature>
<keyword evidence="4" id="KW-1185">Reference proteome</keyword>
<proteinExistence type="predicted"/>
<dbReference type="PANTHER" id="PTHR48154:SF1">
    <property type="entry name" value="PROTEIN, PUTATIVE-RELATED"/>
    <property type="match status" value="1"/>
</dbReference>
<sequence length="328" mass="38150">MFESKALRRKRNRNGLEGLPKANLEERLLQLQREGDWSAFMDAFGLLVYDIMLFPQIEAYIDLAAIDAFLAKRDRGKNPIIAVLANTYYYLNYFFEKNGKGLRCCTSLQYLWMTAHLFHNGKRTAYPIEDDHWSCIRPLTKGEWTTCLDEATKKSIHWYSQQNEREDVIIKCGGFLNVPLMGTQGAINYNPELMLRQAGYPMVLPLIERAITPFIIHGIGMQNGEYIKRIRHAWKSIIRKGPEWGLWSCAASSSYKAWLKHRLEQISLTFNDPRFDTAKEPNLRSIEPQRPSKRNREDDSESQMNEEESRKTSPEQEHWARAILGKSI</sequence>
<dbReference type="InterPro" id="IPR056647">
    <property type="entry name" value="DUF7745"/>
</dbReference>
<evidence type="ECO:0000313" key="4">
    <source>
        <dbReference type="Proteomes" id="UP000257109"/>
    </source>
</evidence>
<dbReference type="PANTHER" id="PTHR48154">
    <property type="entry name" value="PROTEIN, PUTATIVE-RELATED"/>
    <property type="match status" value="1"/>
</dbReference>
<dbReference type="EMBL" id="QJKJ01008622">
    <property type="protein sequence ID" value="RDX79149.1"/>
    <property type="molecule type" value="Genomic_DNA"/>
</dbReference>
<accession>A0A371FLD4</accession>
<protein>
    <recommendedName>
        <fullName evidence="2">DUF7745 domain-containing protein</fullName>
    </recommendedName>
</protein>
<dbReference type="AlphaFoldDB" id="A0A371FLD4"/>
<feature type="domain" description="DUF7745" evidence="2">
    <location>
        <begin position="11"/>
        <end position="263"/>
    </location>
</feature>
<organism evidence="3 4">
    <name type="scientific">Mucuna pruriens</name>
    <name type="common">Velvet bean</name>
    <name type="synonym">Dolichos pruriens</name>
    <dbReference type="NCBI Taxonomy" id="157652"/>
    <lineage>
        <taxon>Eukaryota</taxon>
        <taxon>Viridiplantae</taxon>
        <taxon>Streptophyta</taxon>
        <taxon>Embryophyta</taxon>
        <taxon>Tracheophyta</taxon>
        <taxon>Spermatophyta</taxon>
        <taxon>Magnoliopsida</taxon>
        <taxon>eudicotyledons</taxon>
        <taxon>Gunneridae</taxon>
        <taxon>Pentapetalae</taxon>
        <taxon>rosids</taxon>
        <taxon>fabids</taxon>
        <taxon>Fabales</taxon>
        <taxon>Fabaceae</taxon>
        <taxon>Papilionoideae</taxon>
        <taxon>50 kb inversion clade</taxon>
        <taxon>NPAAA clade</taxon>
        <taxon>indigoferoid/millettioid clade</taxon>
        <taxon>Phaseoleae</taxon>
        <taxon>Mucuna</taxon>
    </lineage>
</organism>
<feature type="region of interest" description="Disordered" evidence="1">
    <location>
        <begin position="277"/>
        <end position="328"/>
    </location>
</feature>
<evidence type="ECO:0000313" key="3">
    <source>
        <dbReference type="EMBL" id="RDX79149.1"/>
    </source>
</evidence>
<feature type="non-terminal residue" evidence="3">
    <location>
        <position position="1"/>
    </location>
</feature>
<dbReference type="Pfam" id="PF24924">
    <property type="entry name" value="DUF7745"/>
    <property type="match status" value="1"/>
</dbReference>
<dbReference type="Proteomes" id="UP000257109">
    <property type="component" value="Unassembled WGS sequence"/>
</dbReference>
<dbReference type="OrthoDB" id="1435337at2759"/>
<name>A0A371FLD4_MUCPR</name>
<gene>
    <name evidence="3" type="ORF">CR513_40462</name>
</gene>
<evidence type="ECO:0000256" key="1">
    <source>
        <dbReference type="SAM" id="MobiDB-lite"/>
    </source>
</evidence>
<reference evidence="3" key="1">
    <citation type="submission" date="2018-05" db="EMBL/GenBank/DDBJ databases">
        <title>Draft genome of Mucuna pruriens seed.</title>
        <authorList>
            <person name="Nnadi N.E."/>
            <person name="Vos R."/>
            <person name="Hasami M.H."/>
            <person name="Devisetty U.K."/>
            <person name="Aguiy J.C."/>
        </authorList>
    </citation>
    <scope>NUCLEOTIDE SEQUENCE [LARGE SCALE GENOMIC DNA]</scope>
    <source>
        <strain evidence="3">JCA_2017</strain>
    </source>
</reference>
<comment type="caution">
    <text evidence="3">The sequence shown here is derived from an EMBL/GenBank/DDBJ whole genome shotgun (WGS) entry which is preliminary data.</text>
</comment>
<evidence type="ECO:0000259" key="2">
    <source>
        <dbReference type="Pfam" id="PF24924"/>
    </source>
</evidence>